<name>A0A7G9Y1J9_9EURY</name>
<accession>A0A7G9Y1J9</accession>
<proteinExistence type="predicted"/>
<dbReference type="AlphaFoldDB" id="A0A7G9Y1J9"/>
<gene>
    <name evidence="1" type="ORF">ELGCOBFC_00013</name>
</gene>
<organism evidence="1">
    <name type="scientific">Candidatus Methanogaster sp. ANME-2c ERB4</name>
    <dbReference type="NCBI Taxonomy" id="2759911"/>
    <lineage>
        <taxon>Archaea</taxon>
        <taxon>Methanobacteriati</taxon>
        <taxon>Methanobacteriota</taxon>
        <taxon>Stenosarchaea group</taxon>
        <taxon>Methanomicrobia</taxon>
        <taxon>Methanosarcinales</taxon>
        <taxon>ANME-2 cluster</taxon>
        <taxon>Candidatus Methanogasteraceae</taxon>
        <taxon>Candidatus Methanogaster</taxon>
    </lineage>
</organism>
<evidence type="ECO:0000313" key="1">
    <source>
        <dbReference type="EMBL" id="QNO41883.1"/>
    </source>
</evidence>
<dbReference type="EMBL" id="MT630681">
    <property type="protein sequence ID" value="QNO41883.1"/>
    <property type="molecule type" value="Genomic_DNA"/>
</dbReference>
<sequence length="54" mass="5891">MVGDDGYNCMGRYDLHDRLKASVLACPCELAEVQAKMSGLKSLSTGSVPKCRVW</sequence>
<reference evidence="1" key="1">
    <citation type="submission" date="2020-06" db="EMBL/GenBank/DDBJ databases">
        <title>Unique genomic features of the anaerobic methanotrophic archaea.</title>
        <authorList>
            <person name="Chadwick G.L."/>
            <person name="Skennerton C.T."/>
            <person name="Laso-Perez R."/>
            <person name="Leu A.O."/>
            <person name="Speth D.R."/>
            <person name="Yu H."/>
            <person name="Morgan-Lang C."/>
            <person name="Hatzenpichler R."/>
            <person name="Goudeau D."/>
            <person name="Malmstrom R."/>
            <person name="Brazelton W.J."/>
            <person name="Woyke T."/>
            <person name="Hallam S.J."/>
            <person name="Tyson G.W."/>
            <person name="Wegener G."/>
            <person name="Boetius A."/>
            <person name="Orphan V."/>
        </authorList>
    </citation>
    <scope>NUCLEOTIDE SEQUENCE</scope>
</reference>
<protein>
    <submittedName>
        <fullName evidence="1">Uncharacterized protein</fullName>
    </submittedName>
</protein>